<comment type="subcellular location">
    <subcellularLocation>
        <location evidence="1">Membrane</location>
        <topology evidence="1">Multi-pass membrane protein</topology>
    </subcellularLocation>
</comment>
<dbReference type="Pfam" id="PF00860">
    <property type="entry name" value="Xan_ur_permease"/>
    <property type="match status" value="1"/>
</dbReference>
<feature type="transmembrane region" description="Helical" evidence="7">
    <location>
        <begin position="60"/>
        <end position="78"/>
    </location>
</feature>
<evidence type="ECO:0000313" key="9">
    <source>
        <dbReference type="Proteomes" id="UP000238836"/>
    </source>
</evidence>
<dbReference type="PANTHER" id="PTHR42810">
    <property type="entry name" value="PURINE PERMEASE C1399.01C-RELATED"/>
    <property type="match status" value="1"/>
</dbReference>
<feature type="transmembrane region" description="Helical" evidence="7">
    <location>
        <begin position="112"/>
        <end position="133"/>
    </location>
</feature>
<dbReference type="EMBL" id="PVTZ01000003">
    <property type="protein sequence ID" value="PRZ15984.1"/>
    <property type="molecule type" value="Genomic_DNA"/>
</dbReference>
<name>A0ABX5ERK2_9BACL</name>
<dbReference type="Proteomes" id="UP000238836">
    <property type="component" value="Unassembled WGS sequence"/>
</dbReference>
<accession>A0ABX5ERK2</accession>
<feature type="transmembrane region" description="Helical" evidence="7">
    <location>
        <begin position="202"/>
        <end position="221"/>
    </location>
</feature>
<evidence type="ECO:0000256" key="7">
    <source>
        <dbReference type="SAM" id="Phobius"/>
    </source>
</evidence>
<organism evidence="8 9">
    <name type="scientific">Laceyella sediminis</name>
    <dbReference type="NCBI Taxonomy" id="573074"/>
    <lineage>
        <taxon>Bacteria</taxon>
        <taxon>Bacillati</taxon>
        <taxon>Bacillota</taxon>
        <taxon>Bacilli</taxon>
        <taxon>Bacillales</taxon>
        <taxon>Thermoactinomycetaceae</taxon>
        <taxon>Laceyella</taxon>
    </lineage>
</organism>
<comment type="caution">
    <text evidence="8">The sequence shown here is derived from an EMBL/GenBank/DDBJ whole genome shotgun (WGS) entry which is preliminary data.</text>
</comment>
<keyword evidence="3" id="KW-0813">Transport</keyword>
<keyword evidence="4 7" id="KW-0812">Transmembrane</keyword>
<evidence type="ECO:0000256" key="2">
    <source>
        <dbReference type="ARBA" id="ARBA00008821"/>
    </source>
</evidence>
<protein>
    <submittedName>
        <fullName evidence="8">Xanthine/uracil permease</fullName>
    </submittedName>
</protein>
<evidence type="ECO:0000256" key="3">
    <source>
        <dbReference type="ARBA" id="ARBA00022448"/>
    </source>
</evidence>
<evidence type="ECO:0000256" key="5">
    <source>
        <dbReference type="ARBA" id="ARBA00022989"/>
    </source>
</evidence>
<evidence type="ECO:0000256" key="4">
    <source>
        <dbReference type="ARBA" id="ARBA00022692"/>
    </source>
</evidence>
<feature type="transmembrane region" description="Helical" evidence="7">
    <location>
        <begin position="291"/>
        <end position="317"/>
    </location>
</feature>
<evidence type="ECO:0000313" key="8">
    <source>
        <dbReference type="EMBL" id="PRZ15984.1"/>
    </source>
</evidence>
<feature type="transmembrane region" description="Helical" evidence="7">
    <location>
        <begin position="139"/>
        <end position="161"/>
    </location>
</feature>
<feature type="transmembrane region" description="Helical" evidence="7">
    <location>
        <begin position="84"/>
        <end position="100"/>
    </location>
</feature>
<gene>
    <name evidence="8" type="ORF">CLV36_103210</name>
</gene>
<proteinExistence type="inferred from homology"/>
<feature type="transmembrane region" description="Helical" evidence="7">
    <location>
        <begin position="329"/>
        <end position="350"/>
    </location>
</feature>
<feature type="transmembrane region" description="Helical" evidence="7">
    <location>
        <begin position="27"/>
        <end position="48"/>
    </location>
</feature>
<feature type="transmembrane region" description="Helical" evidence="7">
    <location>
        <begin position="388"/>
        <end position="410"/>
    </location>
</feature>
<feature type="transmembrane region" description="Helical" evidence="7">
    <location>
        <begin position="356"/>
        <end position="376"/>
    </location>
</feature>
<dbReference type="NCBIfam" id="NF037981">
    <property type="entry name" value="NCS2_1"/>
    <property type="match status" value="1"/>
</dbReference>
<feature type="transmembrane region" description="Helical" evidence="7">
    <location>
        <begin position="250"/>
        <end position="271"/>
    </location>
</feature>
<comment type="similarity">
    <text evidence="2">Belongs to the nucleobase:cation symporter-2 (NCS2) (TC 2.A.40) family.</text>
</comment>
<evidence type="ECO:0000256" key="6">
    <source>
        <dbReference type="ARBA" id="ARBA00023136"/>
    </source>
</evidence>
<keyword evidence="9" id="KW-1185">Reference proteome</keyword>
<dbReference type="PANTHER" id="PTHR42810:SF1">
    <property type="entry name" value="PURINE PERMEASE YWDJ-RELATED"/>
    <property type="match status" value="1"/>
</dbReference>
<feature type="transmembrane region" description="Helical" evidence="7">
    <location>
        <begin position="416"/>
        <end position="436"/>
    </location>
</feature>
<keyword evidence="5 7" id="KW-1133">Transmembrane helix</keyword>
<dbReference type="InterPro" id="IPR006043">
    <property type="entry name" value="NCS2"/>
</dbReference>
<reference evidence="8 9" key="1">
    <citation type="submission" date="2018-03" db="EMBL/GenBank/DDBJ databases">
        <title>Genomic Encyclopedia of Archaeal and Bacterial Type Strains, Phase II (KMG-II): from individual species to whole genera.</title>
        <authorList>
            <person name="Goeker M."/>
        </authorList>
    </citation>
    <scope>NUCLEOTIDE SEQUENCE [LARGE SCALE GENOMIC DNA]</scope>
    <source>
        <strain evidence="8 9">RHA1</strain>
    </source>
</reference>
<sequence>MIARLEGYGTAMRQTSWFSFGFTTAQWFIFLLANALSLPIVIGQIYHLPPEEVAGLMQRTFFVIGLTSFLQGWLGHRFPLSDGPAGIWLGIFVIMGELAANTGQQPEEVLRVMVGGMIIAGLLILLLAGLRLIPKMLGIFTPLVTGSFLMLLAIQLSGVFLRGMMDIRTASGTVRWDLVGVSLVVFVLVLCFTTWGKGWMRSYAVLIGIVVGWAGFTALGYQSNSVTHSGFFTLPEFLAWGGPIFEPGMAVSAIVVALILLSNLIASTNAMQQVLTGETKVSPSVLTRAGVWSGVATILSALFSTVGMVPLTVAAGFVEMTGQKRRGPFLTACLALAGVALIPVVIGFLSKLPGPIAYAALLASFGQMFGLGLHGVLKEPLDPRRTRILGLTLSLGAGMMFLPASLFLSMPSVLQSFFSNGLLVGTVICILFEQLWPPNRSKWAKN</sequence>
<keyword evidence="6 7" id="KW-0472">Membrane</keyword>
<feature type="transmembrane region" description="Helical" evidence="7">
    <location>
        <begin position="173"/>
        <end position="196"/>
    </location>
</feature>
<evidence type="ECO:0000256" key="1">
    <source>
        <dbReference type="ARBA" id="ARBA00004141"/>
    </source>
</evidence>